<gene>
    <name evidence="10" type="ORF">RFI_20064</name>
</gene>
<evidence type="ECO:0000256" key="7">
    <source>
        <dbReference type="RuleBase" id="RU362109"/>
    </source>
</evidence>
<feature type="active site" description="Glycyl thioester intermediate" evidence="6">
    <location>
        <position position="115"/>
    </location>
</feature>
<comment type="similarity">
    <text evidence="7">Belongs to the ubiquitin-conjugating enzyme family.</text>
</comment>
<evidence type="ECO:0000256" key="8">
    <source>
        <dbReference type="SAM" id="MobiDB-lite"/>
    </source>
</evidence>
<dbReference type="PANTHER" id="PTHR24067">
    <property type="entry name" value="UBIQUITIN-CONJUGATING ENZYME E2"/>
    <property type="match status" value="1"/>
</dbReference>
<keyword evidence="2" id="KW-0808">Transferase</keyword>
<dbReference type="InterPro" id="IPR023313">
    <property type="entry name" value="UBQ-conjugating_AS"/>
</dbReference>
<evidence type="ECO:0000256" key="3">
    <source>
        <dbReference type="ARBA" id="ARBA00022741"/>
    </source>
</evidence>
<comment type="caution">
    <text evidence="10">The sequence shown here is derived from an EMBL/GenBank/DDBJ whole genome shotgun (WGS) entry which is preliminary data.</text>
</comment>
<dbReference type="InterPro" id="IPR000608">
    <property type="entry name" value="UBC"/>
</dbReference>
<feature type="compositionally biased region" description="Polar residues" evidence="8">
    <location>
        <begin position="234"/>
        <end position="254"/>
    </location>
</feature>
<protein>
    <recommendedName>
        <fullName evidence="1">E2 ubiquitin-conjugating enzyme</fullName>
        <ecNumber evidence="1">2.3.2.23</ecNumber>
    </recommendedName>
</protein>
<feature type="compositionally biased region" description="Low complexity" evidence="8">
    <location>
        <begin position="286"/>
        <end position="303"/>
    </location>
</feature>
<proteinExistence type="inferred from homology"/>
<evidence type="ECO:0000256" key="5">
    <source>
        <dbReference type="ARBA" id="ARBA00022840"/>
    </source>
</evidence>
<name>X6MUB4_RETFI</name>
<dbReference type="FunFam" id="3.10.110.10:FF:000031">
    <property type="entry name" value="Ubiquitin-conjugating enzyme E2 22"/>
    <property type="match status" value="1"/>
</dbReference>
<evidence type="ECO:0000313" key="10">
    <source>
        <dbReference type="EMBL" id="ETO17266.1"/>
    </source>
</evidence>
<dbReference type="EC" id="2.3.2.23" evidence="1"/>
<dbReference type="SMART" id="SM00212">
    <property type="entry name" value="UBCc"/>
    <property type="match status" value="1"/>
</dbReference>
<evidence type="ECO:0000313" key="11">
    <source>
        <dbReference type="Proteomes" id="UP000023152"/>
    </source>
</evidence>
<dbReference type="Proteomes" id="UP000023152">
    <property type="component" value="Unassembled WGS sequence"/>
</dbReference>
<feature type="compositionally biased region" description="Basic and acidic residues" evidence="8">
    <location>
        <begin position="222"/>
        <end position="233"/>
    </location>
</feature>
<dbReference type="PROSITE" id="PS00183">
    <property type="entry name" value="UBC_1"/>
    <property type="match status" value="1"/>
</dbReference>
<accession>X6MUB4</accession>
<organism evidence="10 11">
    <name type="scientific">Reticulomyxa filosa</name>
    <dbReference type="NCBI Taxonomy" id="46433"/>
    <lineage>
        <taxon>Eukaryota</taxon>
        <taxon>Sar</taxon>
        <taxon>Rhizaria</taxon>
        <taxon>Retaria</taxon>
        <taxon>Foraminifera</taxon>
        <taxon>Monothalamids</taxon>
        <taxon>Reticulomyxidae</taxon>
        <taxon>Reticulomyxa</taxon>
    </lineage>
</organism>
<evidence type="ECO:0000256" key="4">
    <source>
        <dbReference type="ARBA" id="ARBA00022786"/>
    </source>
</evidence>
<dbReference type="Pfam" id="PF00179">
    <property type="entry name" value="UQ_con"/>
    <property type="match status" value="1"/>
</dbReference>
<dbReference type="OrthoDB" id="10069349at2759"/>
<evidence type="ECO:0000259" key="9">
    <source>
        <dbReference type="PROSITE" id="PS50127"/>
    </source>
</evidence>
<dbReference type="PROSITE" id="PS50127">
    <property type="entry name" value="UBC_2"/>
    <property type="match status" value="1"/>
</dbReference>
<dbReference type="CDD" id="cd23804">
    <property type="entry name" value="UBCc_UBE2S"/>
    <property type="match status" value="1"/>
</dbReference>
<dbReference type="InterPro" id="IPR050113">
    <property type="entry name" value="Ub_conjugating_enzyme"/>
</dbReference>
<dbReference type="SUPFAM" id="SSF54495">
    <property type="entry name" value="UBC-like"/>
    <property type="match status" value="1"/>
</dbReference>
<evidence type="ECO:0000256" key="2">
    <source>
        <dbReference type="ARBA" id="ARBA00022679"/>
    </source>
</evidence>
<keyword evidence="5 7" id="KW-0067">ATP-binding</keyword>
<feature type="region of interest" description="Disordered" evidence="8">
    <location>
        <begin position="222"/>
        <end position="254"/>
    </location>
</feature>
<reference evidence="10 11" key="1">
    <citation type="journal article" date="2013" name="Curr. Biol.">
        <title>The Genome of the Foraminiferan Reticulomyxa filosa.</title>
        <authorList>
            <person name="Glockner G."/>
            <person name="Hulsmann N."/>
            <person name="Schleicher M."/>
            <person name="Noegel A.A."/>
            <person name="Eichinger L."/>
            <person name="Gallinger C."/>
            <person name="Pawlowski J."/>
            <person name="Sierra R."/>
            <person name="Euteneuer U."/>
            <person name="Pillet L."/>
            <person name="Moustafa A."/>
            <person name="Platzer M."/>
            <person name="Groth M."/>
            <person name="Szafranski K."/>
            <person name="Schliwa M."/>
        </authorList>
    </citation>
    <scope>NUCLEOTIDE SEQUENCE [LARGE SCALE GENOMIC DNA]</scope>
</reference>
<dbReference type="GO" id="GO:0005524">
    <property type="term" value="F:ATP binding"/>
    <property type="evidence" value="ECO:0007669"/>
    <property type="project" value="UniProtKB-UniRule"/>
</dbReference>
<evidence type="ECO:0000256" key="6">
    <source>
        <dbReference type="PROSITE-ProRule" id="PRU10133"/>
    </source>
</evidence>
<dbReference type="Gene3D" id="3.10.110.10">
    <property type="entry name" value="Ubiquitin Conjugating Enzyme"/>
    <property type="match status" value="1"/>
</dbReference>
<dbReference type="EMBL" id="ASPP01017009">
    <property type="protein sequence ID" value="ETO17266.1"/>
    <property type="molecule type" value="Genomic_DNA"/>
</dbReference>
<feature type="compositionally biased region" description="Basic and acidic residues" evidence="8">
    <location>
        <begin position="305"/>
        <end position="320"/>
    </location>
</feature>
<keyword evidence="3 7" id="KW-0547">Nucleotide-binding</keyword>
<sequence length="346" mass="38702">MIQTDQQETVFPFDSYLNKRQMTSSGLHPSTITRILKDVRALSRKPFEDITVHVNEEDISTIRATMIGPESTPYENGIFHVRLQFDGDFPTVPPKGYFDTPIFHPNVACKSGEICVNTLKKDWKPNYGLSHILMAIRSLLIDPNYDSALNEEAGKMLRESYQDFVNRAKVYTKIHAPTHKPTCSDNKVELFLLVCAATSTCAKQKAVENAMSASKEELDVAKSLSDKKTDTDAKSSNLSGTLETQCAKNSDSGSSAFDFEKDGVTVERCNLMMSESKRVKKEVFANNESENTNTSNTSDNNSNKATEKQHTEFVHNETKQNKQKHKQKSATAASSKIKTKASLRRL</sequence>
<feature type="region of interest" description="Disordered" evidence="8">
    <location>
        <begin position="283"/>
        <end position="346"/>
    </location>
</feature>
<dbReference type="AlphaFoldDB" id="X6MUB4"/>
<feature type="compositionally biased region" description="Basic residues" evidence="8">
    <location>
        <begin position="337"/>
        <end position="346"/>
    </location>
</feature>
<keyword evidence="4 7" id="KW-0833">Ubl conjugation pathway</keyword>
<evidence type="ECO:0000256" key="1">
    <source>
        <dbReference type="ARBA" id="ARBA00012486"/>
    </source>
</evidence>
<keyword evidence="11" id="KW-1185">Reference proteome</keyword>
<dbReference type="GO" id="GO:0061631">
    <property type="term" value="F:ubiquitin conjugating enzyme activity"/>
    <property type="evidence" value="ECO:0007669"/>
    <property type="project" value="UniProtKB-EC"/>
</dbReference>
<dbReference type="InterPro" id="IPR016135">
    <property type="entry name" value="UBQ-conjugating_enzyme/RWD"/>
</dbReference>
<feature type="domain" description="UBC core" evidence="9">
    <location>
        <begin position="30"/>
        <end position="177"/>
    </location>
</feature>